<dbReference type="PANTHER" id="PTHR35851:SF1">
    <property type="entry name" value="CELL DIVISION PROTEIN FTSQ"/>
    <property type="match status" value="1"/>
</dbReference>
<keyword evidence="12" id="KW-1185">Reference proteome</keyword>
<protein>
    <recommendedName>
        <fullName evidence="9">Cell division protein FtsQ</fullName>
    </recommendedName>
</protein>
<keyword evidence="8 9" id="KW-0131">Cell cycle</keyword>
<reference evidence="11" key="1">
    <citation type="submission" date="2017-02" db="EMBL/GenBank/DDBJ databases">
        <title>Draft Genome Sequence of the Salt Water Bacterium Oceanospirillum linum ATCC 11336.</title>
        <authorList>
            <person name="Trachtenberg A.M."/>
            <person name="Carney J.G."/>
            <person name="Linnane J.D."/>
            <person name="Rheaume B.A."/>
            <person name="Pitts N.L."/>
            <person name="Mykles D.L."/>
            <person name="Maclea K.S."/>
        </authorList>
    </citation>
    <scope>NUCLEOTIDE SEQUENCE [LARGE SCALE GENOMIC DNA]</scope>
    <source>
        <strain evidence="11">ATCC 11336</strain>
    </source>
</reference>
<dbReference type="HAMAP" id="MF_00911">
    <property type="entry name" value="FtsQ_subfam"/>
    <property type="match status" value="1"/>
</dbReference>
<comment type="subunit">
    <text evidence="9">Part of a complex composed of FtsB, FtsL and FtsQ.</text>
</comment>
<dbReference type="InterPro" id="IPR045335">
    <property type="entry name" value="FtsQ_C_sf"/>
</dbReference>
<proteinExistence type="inferred from homology"/>
<keyword evidence="6 9" id="KW-1133">Transmembrane helix</keyword>
<dbReference type="GO" id="GO:0005886">
    <property type="term" value="C:plasma membrane"/>
    <property type="evidence" value="ECO:0007669"/>
    <property type="project" value="UniProtKB-SubCell"/>
</dbReference>
<evidence type="ECO:0000256" key="2">
    <source>
        <dbReference type="ARBA" id="ARBA00022475"/>
    </source>
</evidence>
<dbReference type="PANTHER" id="PTHR35851">
    <property type="entry name" value="CELL DIVISION PROTEIN FTSQ"/>
    <property type="match status" value="1"/>
</dbReference>
<evidence type="ECO:0000256" key="8">
    <source>
        <dbReference type="ARBA" id="ARBA00023306"/>
    </source>
</evidence>
<sequence>MFSLPGRINWLNPLVLTGVFVLLVAALKGVRPLLYWPVDGVRVVGSIEHVDKKRLQYVLAETLSVGFLASDLNEVKEGVESLPWVAKAQVSRVWPEQIEVAVTEKKPVANWLQNGFLDSNLDAFFPADRVDREALPKLAGPKGSGKRVWDFYRALSARVKPIGLSIDVVSVAKHGAWSVHLEDGPWLLVGKEQTTERIGRIGAVYSSLKDRWSDVRLIDLRYPNGFSVEWVQ</sequence>
<evidence type="ECO:0000313" key="12">
    <source>
        <dbReference type="Proteomes" id="UP000190064"/>
    </source>
</evidence>
<dbReference type="GO" id="GO:0032153">
    <property type="term" value="C:cell division site"/>
    <property type="evidence" value="ECO:0007669"/>
    <property type="project" value="UniProtKB-UniRule"/>
</dbReference>
<dbReference type="InterPro" id="IPR013685">
    <property type="entry name" value="POTRA_FtsQ_type"/>
</dbReference>
<keyword evidence="3 9" id="KW-0997">Cell inner membrane</keyword>
<dbReference type="Pfam" id="PF08478">
    <property type="entry name" value="POTRA_1"/>
    <property type="match status" value="1"/>
</dbReference>
<dbReference type="InterPro" id="IPR005548">
    <property type="entry name" value="Cell_div_FtsQ/DivIB_C"/>
</dbReference>
<keyword evidence="7 9" id="KW-0472">Membrane</keyword>
<organism evidence="11 12">
    <name type="scientific">Oceanospirillum linum</name>
    <dbReference type="NCBI Taxonomy" id="966"/>
    <lineage>
        <taxon>Bacteria</taxon>
        <taxon>Pseudomonadati</taxon>
        <taxon>Pseudomonadota</taxon>
        <taxon>Gammaproteobacteria</taxon>
        <taxon>Oceanospirillales</taxon>
        <taxon>Oceanospirillaceae</taxon>
        <taxon>Oceanospirillum</taxon>
    </lineage>
</organism>
<dbReference type="GO" id="GO:0090529">
    <property type="term" value="P:cell septum assembly"/>
    <property type="evidence" value="ECO:0007669"/>
    <property type="project" value="InterPro"/>
</dbReference>
<dbReference type="Proteomes" id="UP000190064">
    <property type="component" value="Unassembled WGS sequence"/>
</dbReference>
<comment type="subcellular location">
    <subcellularLocation>
        <location evidence="9">Cell inner membrane</location>
        <topology evidence="9">Single-pass type II membrane protein</topology>
    </subcellularLocation>
    <subcellularLocation>
        <location evidence="1">Membrane</location>
    </subcellularLocation>
    <text evidence="9">Localizes to the division septum.</text>
</comment>
<dbReference type="RefSeq" id="WP_077242859.1">
    <property type="nucleotide sequence ID" value="NZ_MTSD02000001.1"/>
</dbReference>
<evidence type="ECO:0000256" key="9">
    <source>
        <dbReference type="HAMAP-Rule" id="MF_00911"/>
    </source>
</evidence>
<evidence type="ECO:0000256" key="1">
    <source>
        <dbReference type="ARBA" id="ARBA00004370"/>
    </source>
</evidence>
<evidence type="ECO:0000259" key="10">
    <source>
        <dbReference type="PROSITE" id="PS51779"/>
    </source>
</evidence>
<dbReference type="Gene3D" id="3.10.20.310">
    <property type="entry name" value="membrane protein fhac"/>
    <property type="match status" value="1"/>
</dbReference>
<feature type="domain" description="POTRA" evidence="10">
    <location>
        <begin position="36"/>
        <end position="105"/>
    </location>
</feature>
<evidence type="ECO:0000256" key="7">
    <source>
        <dbReference type="ARBA" id="ARBA00023136"/>
    </source>
</evidence>
<accession>A0A1T1HF00</accession>
<evidence type="ECO:0000256" key="4">
    <source>
        <dbReference type="ARBA" id="ARBA00022618"/>
    </source>
</evidence>
<name>A0A1T1HF00_OCELI</name>
<dbReference type="Pfam" id="PF03799">
    <property type="entry name" value="FtsQ_DivIB_C"/>
    <property type="match status" value="1"/>
</dbReference>
<gene>
    <name evidence="9" type="primary">ftsQ</name>
    <name evidence="11" type="ORF">BTA35_0202625</name>
</gene>
<comment type="caution">
    <text evidence="11">The sequence shown here is derived from an EMBL/GenBank/DDBJ whole genome shotgun (WGS) entry which is preliminary data.</text>
</comment>
<dbReference type="AlphaFoldDB" id="A0A1T1HF00"/>
<keyword evidence="2 9" id="KW-1003">Cell membrane</keyword>
<dbReference type="InterPro" id="IPR026579">
    <property type="entry name" value="FtsQ"/>
</dbReference>
<evidence type="ECO:0000256" key="6">
    <source>
        <dbReference type="ARBA" id="ARBA00022989"/>
    </source>
</evidence>
<dbReference type="InterPro" id="IPR034746">
    <property type="entry name" value="POTRA"/>
</dbReference>
<keyword evidence="4 9" id="KW-0132">Cell division</keyword>
<evidence type="ECO:0000256" key="3">
    <source>
        <dbReference type="ARBA" id="ARBA00022519"/>
    </source>
</evidence>
<evidence type="ECO:0000313" key="11">
    <source>
        <dbReference type="EMBL" id="OOV88424.1"/>
    </source>
</evidence>
<dbReference type="Gene3D" id="3.40.50.11690">
    <property type="entry name" value="Cell division protein FtsQ/DivIB"/>
    <property type="match status" value="1"/>
</dbReference>
<comment type="function">
    <text evidence="9">Essential cell division protein. May link together the upstream cell division proteins, which are predominantly cytoplasmic, with the downstream cell division proteins, which are predominantly periplasmic. May control correct divisome assembly.</text>
</comment>
<dbReference type="EMBL" id="MTSD02000001">
    <property type="protein sequence ID" value="OOV88424.1"/>
    <property type="molecule type" value="Genomic_DNA"/>
</dbReference>
<evidence type="ECO:0000256" key="5">
    <source>
        <dbReference type="ARBA" id="ARBA00022692"/>
    </source>
</evidence>
<dbReference type="STRING" id="966.BTA35_0202625"/>
<comment type="similarity">
    <text evidence="9">Belongs to the FtsQ/DivIB family. FtsQ subfamily.</text>
</comment>
<keyword evidence="5 9" id="KW-0812">Transmembrane</keyword>
<dbReference type="GO" id="GO:0043093">
    <property type="term" value="P:FtsZ-dependent cytokinesis"/>
    <property type="evidence" value="ECO:0007669"/>
    <property type="project" value="UniProtKB-UniRule"/>
</dbReference>
<dbReference type="PROSITE" id="PS51779">
    <property type="entry name" value="POTRA"/>
    <property type="match status" value="1"/>
</dbReference>